<protein>
    <submittedName>
        <fullName evidence="1">Uncharacterized protein</fullName>
    </submittedName>
</protein>
<sequence length="111" mass="12929">MKAIVLPCRKAYKLLRAYNSVHREIYQVSPRVPATKTLLDDICKLLEYEVSAEAYLRKIFRLQRCTTNSGYNEEDVKDIASETRLRKQRFVLRLGKIAHLSRIRAAMGTEK</sequence>
<proteinExistence type="predicted"/>
<comment type="caution">
    <text evidence="1">The sequence shown here is derived from an EMBL/GenBank/DDBJ whole genome shotgun (WGS) entry which is preliminary data.</text>
</comment>
<evidence type="ECO:0000313" key="1">
    <source>
        <dbReference type="EMBL" id="KAJ3534643.1"/>
    </source>
</evidence>
<dbReference type="Proteomes" id="UP001148662">
    <property type="component" value="Unassembled WGS sequence"/>
</dbReference>
<name>A0ACC1S942_9APHY</name>
<reference evidence="1" key="1">
    <citation type="submission" date="2022-07" db="EMBL/GenBank/DDBJ databases">
        <title>Genome Sequence of Phlebia brevispora.</title>
        <authorList>
            <person name="Buettner E."/>
        </authorList>
    </citation>
    <scope>NUCLEOTIDE SEQUENCE</scope>
    <source>
        <strain evidence="1">MPL23</strain>
    </source>
</reference>
<evidence type="ECO:0000313" key="2">
    <source>
        <dbReference type="Proteomes" id="UP001148662"/>
    </source>
</evidence>
<gene>
    <name evidence="1" type="ORF">NM688_g7103</name>
</gene>
<dbReference type="EMBL" id="JANHOG010001591">
    <property type="protein sequence ID" value="KAJ3534643.1"/>
    <property type="molecule type" value="Genomic_DNA"/>
</dbReference>
<keyword evidence="2" id="KW-1185">Reference proteome</keyword>
<organism evidence="1 2">
    <name type="scientific">Phlebia brevispora</name>
    <dbReference type="NCBI Taxonomy" id="194682"/>
    <lineage>
        <taxon>Eukaryota</taxon>
        <taxon>Fungi</taxon>
        <taxon>Dikarya</taxon>
        <taxon>Basidiomycota</taxon>
        <taxon>Agaricomycotina</taxon>
        <taxon>Agaricomycetes</taxon>
        <taxon>Polyporales</taxon>
        <taxon>Meruliaceae</taxon>
        <taxon>Phlebia</taxon>
    </lineage>
</organism>
<accession>A0ACC1S942</accession>